<dbReference type="EMBL" id="LC050213">
    <property type="protein sequence ID" value="BAT21225.1"/>
    <property type="molecule type" value="Genomic_DNA"/>
</dbReference>
<evidence type="ECO:0000256" key="1">
    <source>
        <dbReference type="SAM" id="Phobius"/>
    </source>
</evidence>
<feature type="chain" id="PRO_5012768554" evidence="2">
    <location>
        <begin position="16"/>
        <end position="143"/>
    </location>
</feature>
<keyword evidence="1" id="KW-1133">Transmembrane helix</keyword>
<feature type="transmembrane region" description="Helical" evidence="1">
    <location>
        <begin position="79"/>
        <end position="97"/>
    </location>
</feature>
<keyword evidence="1" id="KW-0472">Membrane</keyword>
<dbReference type="RefSeq" id="YP_009176854.1">
    <property type="nucleotide sequence ID" value="NC_028229.1"/>
</dbReference>
<keyword evidence="2" id="KW-0732">Signal</keyword>
<feature type="signal peptide" evidence="2">
    <location>
        <begin position="1"/>
        <end position="15"/>
    </location>
</feature>
<sequence length="143" mass="17222">MWYWLFLSLFICSLSYYNMDPLKSCLLLVLSLLVVLPVISYSNYLWYSYFVCMLFLSGIFVVMVYFSSLCNYFFGVSKYGLFILFFVLFGLNFYMSYDYHMFLLNSFYYSVYFGWFVFIIFCLLFFLSVVSYILDVKGALRKF</sequence>
<feature type="transmembrane region" description="Helical" evidence="1">
    <location>
        <begin position="109"/>
        <end position="134"/>
    </location>
</feature>
<organism evidence="3">
    <name type="scientific">Strongyloides venezuelensis</name>
    <name type="common">Threadworm</name>
    <dbReference type="NCBI Taxonomy" id="75913"/>
    <lineage>
        <taxon>Eukaryota</taxon>
        <taxon>Metazoa</taxon>
        <taxon>Ecdysozoa</taxon>
        <taxon>Nematoda</taxon>
        <taxon>Chromadorea</taxon>
        <taxon>Rhabditida</taxon>
        <taxon>Tylenchina</taxon>
        <taxon>Panagrolaimomorpha</taxon>
        <taxon>Strongyloidoidea</taxon>
        <taxon>Strongyloididae</taxon>
        <taxon>Strongyloides</taxon>
    </lineage>
</organism>
<evidence type="ECO:0000256" key="2">
    <source>
        <dbReference type="SAM" id="SignalP"/>
    </source>
</evidence>
<proteinExistence type="predicted"/>
<geneLocation type="mitochondrion" evidence="3"/>
<dbReference type="AlphaFoldDB" id="A0A0N7KVG7"/>
<protein>
    <submittedName>
        <fullName evidence="3">NADH dehydrogenase subunit 6</fullName>
    </submittedName>
</protein>
<accession>A0A0N7KVG7</accession>
<keyword evidence="3" id="KW-0496">Mitochondrion</keyword>
<evidence type="ECO:0000313" key="3">
    <source>
        <dbReference type="EMBL" id="BAT21225.1"/>
    </source>
</evidence>
<feature type="transmembrane region" description="Helical" evidence="1">
    <location>
        <begin position="21"/>
        <end position="40"/>
    </location>
</feature>
<feature type="transmembrane region" description="Helical" evidence="1">
    <location>
        <begin position="46"/>
        <end position="67"/>
    </location>
</feature>
<name>A0A0N7KVG7_STRVS</name>
<gene>
    <name evidence="3" type="primary">ND6</name>
</gene>
<dbReference type="GeneID" id="26118289"/>
<dbReference type="CTD" id="4541"/>
<reference evidence="3" key="1">
    <citation type="submission" date="2015-04" db="EMBL/GenBank/DDBJ databases">
        <title>Genome, transcriptome and proteome adaptations to nematode parasitism in Strongyloides.</title>
        <authorList>
            <person name="Hunt V."/>
            <person name="Tsai I.J."/>
            <person name="Coghlan A."/>
            <person name="Reid A.J."/>
            <person name="Holroyd N."/>
            <person name="Foth B."/>
            <person name="Tracey A."/>
            <person name="Cotton J.A."/>
            <person name="Stanley E."/>
            <person name="Beasley H."/>
            <person name="Bennett H."/>
            <person name="Brooks K."/>
            <person name="Kikuchi T."/>
            <person name="Viney M."/>
            <person name="Berriman M."/>
        </authorList>
    </citation>
    <scope>NUCLEOTIDE SEQUENCE</scope>
    <source>
        <strain evidence="3">HH1</strain>
    </source>
</reference>
<keyword evidence="1" id="KW-0812">Transmembrane</keyword>